<dbReference type="GeneID" id="116497890"/>
<reference evidence="23" key="2">
    <citation type="submission" date="2025-08" db="UniProtKB">
        <authorList>
            <consortium name="RefSeq"/>
        </authorList>
    </citation>
    <scope>IDENTIFICATION</scope>
    <source>
        <tissue evidence="23">Lung</tissue>
    </source>
</reference>
<feature type="compositionally biased region" description="Polar residues" evidence="17">
    <location>
        <begin position="644"/>
        <end position="659"/>
    </location>
</feature>
<feature type="compositionally biased region" description="Pro residues" evidence="17">
    <location>
        <begin position="1231"/>
        <end position="1241"/>
    </location>
</feature>
<dbReference type="GO" id="GO:0006935">
    <property type="term" value="P:chemotaxis"/>
    <property type="evidence" value="ECO:0007669"/>
    <property type="project" value="UniProtKB-KW"/>
</dbReference>
<dbReference type="GO" id="GO:0016020">
    <property type="term" value="C:membrane"/>
    <property type="evidence" value="ECO:0007669"/>
    <property type="project" value="UniProtKB-SubCell"/>
</dbReference>
<evidence type="ECO:0000256" key="11">
    <source>
        <dbReference type="ARBA" id="ARBA00023136"/>
    </source>
</evidence>
<keyword evidence="14" id="KW-0325">Glycoprotein</keyword>
<dbReference type="SMART" id="SM00406">
    <property type="entry name" value="IGv"/>
    <property type="match status" value="4"/>
</dbReference>
<evidence type="ECO:0000256" key="19">
    <source>
        <dbReference type="SAM" id="SignalP"/>
    </source>
</evidence>
<feature type="signal peptide" evidence="19">
    <location>
        <begin position="1"/>
        <end position="20"/>
    </location>
</feature>
<organism evidence="22 23">
    <name type="scientific">Aythya fuligula</name>
    <name type="common">Tufted duck</name>
    <name type="synonym">Anas fuligula</name>
    <dbReference type="NCBI Taxonomy" id="219594"/>
    <lineage>
        <taxon>Eukaryota</taxon>
        <taxon>Metazoa</taxon>
        <taxon>Chordata</taxon>
        <taxon>Craniata</taxon>
        <taxon>Vertebrata</taxon>
        <taxon>Euteleostomi</taxon>
        <taxon>Archelosauria</taxon>
        <taxon>Archosauria</taxon>
        <taxon>Dinosauria</taxon>
        <taxon>Saurischia</taxon>
        <taxon>Theropoda</taxon>
        <taxon>Coelurosauria</taxon>
        <taxon>Aves</taxon>
        <taxon>Neognathae</taxon>
        <taxon>Galloanserae</taxon>
        <taxon>Anseriformes</taxon>
        <taxon>Anatidae</taxon>
        <taxon>Aythyinae</taxon>
        <taxon>Aythya</taxon>
    </lineage>
</organism>
<evidence type="ECO:0000256" key="2">
    <source>
        <dbReference type="ARBA" id="ARBA00022473"/>
    </source>
</evidence>
<keyword evidence="5 18" id="KW-0812">Transmembrane</keyword>
<keyword evidence="22" id="KW-1185">Reference proteome</keyword>
<dbReference type="SUPFAM" id="SSF48726">
    <property type="entry name" value="Immunoglobulin"/>
    <property type="match status" value="5"/>
</dbReference>
<dbReference type="GO" id="GO:0051239">
    <property type="term" value="P:regulation of multicellular organismal process"/>
    <property type="evidence" value="ECO:0007669"/>
    <property type="project" value="UniProtKB-ARBA"/>
</dbReference>
<dbReference type="Pfam" id="PF00041">
    <property type="entry name" value="fn3"/>
    <property type="match status" value="2"/>
</dbReference>
<feature type="domain" description="Fibronectin type-III" evidence="21">
    <location>
        <begin position="762"/>
        <end position="858"/>
    </location>
</feature>
<keyword evidence="12" id="KW-1015">Disulfide bond</keyword>
<keyword evidence="13" id="KW-0675">Receptor</keyword>
<dbReference type="InterPro" id="IPR013783">
    <property type="entry name" value="Ig-like_fold"/>
</dbReference>
<feature type="transmembrane region" description="Helical" evidence="18">
    <location>
        <begin position="883"/>
        <end position="904"/>
    </location>
</feature>
<sequence length="1314" mass="140683">MLRYLLKTLLQMNLFADSLASEMSNSSELLLGLNGSITALDLHNFTAGNGSHPQLEDSAPRIVEHPSDLLVSKGEPATLSCKAEGRPPPTIEWYKDGERVETDREDPRSHRTLLPSGSLFFLRIIHGRRGKPDEGVYVCVARNYLGEATSRNASLEVAVLRDDFRQPPGDVVVAVGEPAVLECVPPRGHPEPTVSWKKNGALLNDKDERITIRGGKLMMATTHKSDAGIYICVATNMVGERDSEPAELVVFERPTFSKWPLNQAVLVDEMAEFPCEALGDPQPTARWRKEDGELPPGRWELLADNTLRISRVRVEDEGTYTCVAENSVGKSEASGTLIVRVPPQLVTWPHNQSVPPGHSVTFQCETTGNPPPAVFWQKEGSQTLLFPGQPPQTASRFSVAPGGAMTIAAVQPTDAGYYLCQAISVAGSVLAKALLEVEAAPTEHGPPVIHWGPANHTVLPVGATVWLPCWVAGDPQPHVGWLKDGRAMPGPETRTSLLENGTLQISSLRVADSGQYECVATSSMGETRWSGTLQVQGDGSGLSPPPAILPQPPSTPLVTNVTKSSVTLSWKGNEQSSGTTVTYVVEAFSEAAGGPWKTVAANVEGETHTVSGLVPDTVYLFLVRAVSAHGLSDPSGISEPIRTQGETQKSPTQPGLNPQQVPTELAQVAVHLQEPVVLPPGAVRLSWTVEPPSPLVQGYQVLYRRRGGRWEARDVRAPGERGALLTGLRRGQDYEVKVRPYFHHLHGPDSAVRALRTPEAAPSAPPRAVSAVGNGTSVRISWQPPPLAEQNGVIRDYRIWCLGNESRFHINQSVEGTVLATVLQGLVPGVPYHAEVAAATGAGVGARSAPVPIHIAPPVEREAGPVGRGGVAEHLAEMARRPAFIAGIGGACWLVLAGFGAWLYGRRRRRKELSHFTASFAYAPTGAPMGAAGTCRGPTALSAQPPSLSALTFLHTPAPARGSPRAAVGGHPWLVDAWCGGGTSSLDTAERYYNEAGISRYIAQTEPFGAGATEGPIYSSIEVGGEELRTFHRPCSQHGLEPLATLYTHLAPGRPEHGKKLGKAVQTPKLSWTELLPPPPSASELSQYAEEEEVKKEEEEEEEVVEEEDEEGSLGLEDRCPLGEDVLQPTASSTATPAGCWSPAVLAPAPREDICSPHRFNSPRLPRRPPHGAGPPPSPPLSSHGPDTSEGHMPRAHRPHGTGKTRSETLKSRPKPKGSRYRREQHLGADLPPPPLPPPGETPSQEPSGAERKAAHRPPRQGDIVPYSKPSFLAHGCSTTGSASSRGSTSSRGHGSGRSRHPDPLSPCLPHEER</sequence>
<evidence type="ECO:0000256" key="3">
    <source>
        <dbReference type="ARBA" id="ARBA00022500"/>
    </source>
</evidence>
<evidence type="ECO:0000256" key="8">
    <source>
        <dbReference type="ARBA" id="ARBA00022782"/>
    </source>
</evidence>
<keyword evidence="9" id="KW-0524">Neurogenesis</keyword>
<dbReference type="InterPro" id="IPR013106">
    <property type="entry name" value="Ig_V-set"/>
</dbReference>
<proteinExistence type="inferred from homology"/>
<keyword evidence="15" id="KW-0393">Immunoglobulin domain</keyword>
<feature type="domain" description="Ig-like" evidence="20">
    <location>
        <begin position="60"/>
        <end position="156"/>
    </location>
</feature>
<gene>
    <name evidence="23" type="primary">ROBO3</name>
</gene>
<dbReference type="CDD" id="cd07693">
    <property type="entry name" value="IgC_1_Robo"/>
    <property type="match status" value="1"/>
</dbReference>
<keyword evidence="8" id="KW-0221">Differentiation</keyword>
<evidence type="ECO:0000256" key="16">
    <source>
        <dbReference type="ARBA" id="ARBA00061206"/>
    </source>
</evidence>
<evidence type="ECO:0000256" key="13">
    <source>
        <dbReference type="ARBA" id="ARBA00023170"/>
    </source>
</evidence>
<feature type="domain" description="Ig-like" evidence="20">
    <location>
        <begin position="162"/>
        <end position="249"/>
    </location>
</feature>
<keyword evidence="6 19" id="KW-0732">Signal</keyword>
<feature type="domain" description="Fibronectin type-III" evidence="21">
    <location>
        <begin position="668"/>
        <end position="760"/>
    </location>
</feature>
<dbReference type="InterPro" id="IPR007110">
    <property type="entry name" value="Ig-like_dom"/>
</dbReference>
<dbReference type="InterPro" id="IPR003961">
    <property type="entry name" value="FN3_dom"/>
</dbReference>
<name>A0A6J3E8R6_AYTFU</name>
<dbReference type="SUPFAM" id="SSF49265">
    <property type="entry name" value="Fibronectin type III"/>
    <property type="match status" value="2"/>
</dbReference>
<keyword evidence="7" id="KW-0677">Repeat</keyword>
<evidence type="ECO:0000256" key="9">
    <source>
        <dbReference type="ARBA" id="ARBA00022902"/>
    </source>
</evidence>
<dbReference type="FunFam" id="2.60.40.10:FF:000043">
    <property type="entry name" value="roundabout homolog 2 isoform X2"/>
    <property type="match status" value="1"/>
</dbReference>
<feature type="domain" description="Fibronectin type-III" evidence="21">
    <location>
        <begin position="552"/>
        <end position="646"/>
    </location>
</feature>
<evidence type="ECO:0000313" key="23">
    <source>
        <dbReference type="RefSeq" id="XP_032057778.1"/>
    </source>
</evidence>
<dbReference type="SMART" id="SM00060">
    <property type="entry name" value="FN3"/>
    <property type="match status" value="3"/>
</dbReference>
<dbReference type="CTD" id="64221"/>
<dbReference type="PANTHER" id="PTHR12231:SF236">
    <property type="entry name" value="ROUNDABOUT HOMOLOG 3"/>
    <property type="match status" value="1"/>
</dbReference>
<dbReference type="RefSeq" id="XP_032057778.1">
    <property type="nucleotide sequence ID" value="XM_032201887.1"/>
</dbReference>
<dbReference type="FunFam" id="2.60.40.10:FF:000058">
    <property type="entry name" value="roundabout homolog 2 isoform X3"/>
    <property type="match status" value="1"/>
</dbReference>
<dbReference type="FunFam" id="2.60.40.10:FF:000026">
    <property type="entry name" value="roundabout homolog 2 isoform X1"/>
    <property type="match status" value="1"/>
</dbReference>
<evidence type="ECO:0000256" key="10">
    <source>
        <dbReference type="ARBA" id="ARBA00022989"/>
    </source>
</evidence>
<feature type="region of interest" description="Disordered" evidence="17">
    <location>
        <begin position="1071"/>
        <end position="1314"/>
    </location>
</feature>
<feature type="domain" description="Ig-like" evidence="20">
    <location>
        <begin position="446"/>
        <end position="534"/>
    </location>
</feature>
<evidence type="ECO:0000256" key="6">
    <source>
        <dbReference type="ARBA" id="ARBA00022729"/>
    </source>
</evidence>
<evidence type="ECO:0000256" key="14">
    <source>
        <dbReference type="ARBA" id="ARBA00023180"/>
    </source>
</evidence>
<dbReference type="GO" id="GO:0022603">
    <property type="term" value="P:regulation of anatomical structure morphogenesis"/>
    <property type="evidence" value="ECO:0007669"/>
    <property type="project" value="UniProtKB-ARBA"/>
</dbReference>
<protein>
    <submittedName>
        <fullName evidence="23">Roundabout homolog 3</fullName>
    </submittedName>
</protein>
<evidence type="ECO:0000256" key="18">
    <source>
        <dbReference type="SAM" id="Phobius"/>
    </source>
</evidence>
<evidence type="ECO:0000313" key="22">
    <source>
        <dbReference type="Proteomes" id="UP000504639"/>
    </source>
</evidence>
<dbReference type="GO" id="GO:0030154">
    <property type="term" value="P:cell differentiation"/>
    <property type="evidence" value="ECO:0007669"/>
    <property type="project" value="UniProtKB-KW"/>
</dbReference>
<evidence type="ECO:0000256" key="7">
    <source>
        <dbReference type="ARBA" id="ARBA00022737"/>
    </source>
</evidence>
<reference evidence="22" key="1">
    <citation type="submission" date="2024-06" db="UniProtKB">
        <authorList>
            <consortium name="RefSeq"/>
        </authorList>
    </citation>
    <scope>NUCLEOTIDE SEQUENCE [LARGE SCALE GENOMIC DNA]</scope>
</reference>
<keyword evidence="11 18" id="KW-0472">Membrane</keyword>
<dbReference type="InParanoid" id="A0A6J3E8R6"/>
<accession>A0A6J3E8R6</accession>
<feature type="compositionally biased region" description="Low complexity" evidence="17">
    <location>
        <begin position="1278"/>
        <end position="1293"/>
    </location>
</feature>
<dbReference type="SMART" id="SM00408">
    <property type="entry name" value="IGc2"/>
    <property type="match status" value="5"/>
</dbReference>
<dbReference type="InterPro" id="IPR036116">
    <property type="entry name" value="FN3_sf"/>
</dbReference>
<keyword evidence="2" id="KW-0217">Developmental protein</keyword>
<dbReference type="SMART" id="SM00409">
    <property type="entry name" value="IG"/>
    <property type="match status" value="5"/>
</dbReference>
<dbReference type="FunFam" id="2.60.40.10:FF:000008">
    <property type="entry name" value="roundabout homolog 2 isoform X2"/>
    <property type="match status" value="2"/>
</dbReference>
<evidence type="ECO:0000256" key="1">
    <source>
        <dbReference type="ARBA" id="ARBA00004479"/>
    </source>
</evidence>
<dbReference type="GO" id="GO:0007417">
    <property type="term" value="P:central nervous system development"/>
    <property type="evidence" value="ECO:0007669"/>
    <property type="project" value="UniProtKB-ARBA"/>
</dbReference>
<feature type="chain" id="PRO_5026889796" evidence="19">
    <location>
        <begin position="21"/>
        <end position="1314"/>
    </location>
</feature>
<feature type="domain" description="Ig-like" evidence="20">
    <location>
        <begin position="254"/>
        <end position="338"/>
    </location>
</feature>
<dbReference type="CDD" id="cd00063">
    <property type="entry name" value="FN3"/>
    <property type="match status" value="3"/>
</dbReference>
<feature type="compositionally biased region" description="Basic residues" evidence="17">
    <location>
        <begin position="1194"/>
        <end position="1203"/>
    </location>
</feature>
<keyword evidence="3" id="KW-0145">Chemotaxis</keyword>
<dbReference type="FunFam" id="2.60.40.10:FF:000053">
    <property type="entry name" value="Roundabout guidance receptor 1"/>
    <property type="match status" value="1"/>
</dbReference>
<evidence type="ECO:0000259" key="20">
    <source>
        <dbReference type="PROSITE" id="PS50835"/>
    </source>
</evidence>
<evidence type="ECO:0000256" key="17">
    <source>
        <dbReference type="SAM" id="MobiDB-lite"/>
    </source>
</evidence>
<dbReference type="InterPro" id="IPR003598">
    <property type="entry name" value="Ig_sub2"/>
</dbReference>
<feature type="compositionally biased region" description="Acidic residues" evidence="17">
    <location>
        <begin position="1098"/>
        <end position="1112"/>
    </location>
</feature>
<dbReference type="FunFam" id="2.60.40.10:FF:000065">
    <property type="entry name" value="roundabout homolog 1 isoform X3"/>
    <property type="match status" value="1"/>
</dbReference>
<dbReference type="InterPro" id="IPR003599">
    <property type="entry name" value="Ig_sub"/>
</dbReference>
<dbReference type="PANTHER" id="PTHR12231">
    <property type="entry name" value="CTX-RELATED TYPE I TRANSMEMBRANE PROTEIN"/>
    <property type="match status" value="1"/>
</dbReference>
<comment type="subcellular location">
    <subcellularLocation>
        <location evidence="1">Membrane</location>
        <topology evidence="1">Single-pass type I membrane protein</topology>
    </subcellularLocation>
</comment>
<keyword evidence="4" id="KW-0597">Phosphoprotein</keyword>
<evidence type="ECO:0000256" key="5">
    <source>
        <dbReference type="ARBA" id="ARBA00022692"/>
    </source>
</evidence>
<dbReference type="Proteomes" id="UP000504639">
    <property type="component" value="Chromosome 22"/>
</dbReference>
<evidence type="ECO:0000256" key="4">
    <source>
        <dbReference type="ARBA" id="ARBA00022553"/>
    </source>
</evidence>
<dbReference type="Pfam" id="PF07679">
    <property type="entry name" value="I-set"/>
    <property type="match status" value="2"/>
</dbReference>
<dbReference type="GO" id="GO:0043005">
    <property type="term" value="C:neuron projection"/>
    <property type="evidence" value="ECO:0007669"/>
    <property type="project" value="TreeGrafter"/>
</dbReference>
<comment type="similarity">
    <text evidence="16">Belongs to the immunoglobulin superfamily. ROBO family.</text>
</comment>
<dbReference type="InterPro" id="IPR051170">
    <property type="entry name" value="Neural/epithelial_adhesion"/>
</dbReference>
<dbReference type="Pfam" id="PF13927">
    <property type="entry name" value="Ig_3"/>
    <property type="match status" value="3"/>
</dbReference>
<keyword evidence="10 18" id="KW-1133">Transmembrane helix</keyword>
<feature type="domain" description="Ig-like" evidence="20">
    <location>
        <begin position="343"/>
        <end position="436"/>
    </location>
</feature>
<dbReference type="InterPro" id="IPR013098">
    <property type="entry name" value="Ig_I-set"/>
</dbReference>
<evidence type="ECO:0000256" key="15">
    <source>
        <dbReference type="ARBA" id="ARBA00023319"/>
    </source>
</evidence>
<dbReference type="InterPro" id="IPR036179">
    <property type="entry name" value="Ig-like_dom_sf"/>
</dbReference>
<evidence type="ECO:0000259" key="21">
    <source>
        <dbReference type="PROSITE" id="PS50853"/>
    </source>
</evidence>
<dbReference type="Gene3D" id="2.60.40.10">
    <property type="entry name" value="Immunoglobulins"/>
    <property type="match status" value="8"/>
</dbReference>
<feature type="region of interest" description="Disordered" evidence="17">
    <location>
        <begin position="632"/>
        <end position="659"/>
    </location>
</feature>
<evidence type="ECO:0000256" key="12">
    <source>
        <dbReference type="ARBA" id="ARBA00023157"/>
    </source>
</evidence>
<dbReference type="PROSITE" id="PS50853">
    <property type="entry name" value="FN3"/>
    <property type="match status" value="3"/>
</dbReference>
<dbReference type="PROSITE" id="PS50835">
    <property type="entry name" value="IG_LIKE"/>
    <property type="match status" value="5"/>
</dbReference>
<dbReference type="KEGG" id="aful:116497890"/>